<dbReference type="STRING" id="687842.ASU31_08555"/>
<dbReference type="RefSeq" id="WP_057931943.1">
    <property type="nucleotide sequence ID" value="NZ_LMZQ01000005.1"/>
</dbReference>
<dbReference type="GO" id="GO:0004560">
    <property type="term" value="F:alpha-L-fucosidase activity"/>
    <property type="evidence" value="ECO:0007669"/>
    <property type="project" value="InterPro"/>
</dbReference>
<evidence type="ECO:0000256" key="7">
    <source>
        <dbReference type="PIRSR" id="PIRSR001092-1"/>
    </source>
</evidence>
<evidence type="ECO:0000256" key="6">
    <source>
        <dbReference type="ARBA" id="ARBA00023295"/>
    </source>
</evidence>
<dbReference type="EC" id="3.2.1.51" evidence="3"/>
<keyword evidence="5" id="KW-0378">Hydrolase</keyword>
<dbReference type="OrthoDB" id="107551at2"/>
<comment type="similarity">
    <text evidence="2">Belongs to the glycosyl hydrolase 29 family.</text>
</comment>
<evidence type="ECO:0000256" key="2">
    <source>
        <dbReference type="ARBA" id="ARBA00007951"/>
    </source>
</evidence>
<accession>A0A0T5VQV2</accession>
<comment type="function">
    <text evidence="1">Alpha-L-fucosidase is responsible for hydrolyzing the alpha-1,6-linked fucose joined to the reducing-end N-acetylglucosamine of the carbohydrate moieties of glycoproteins.</text>
</comment>
<dbReference type="Proteomes" id="UP000051950">
    <property type="component" value="Unassembled WGS sequence"/>
</dbReference>
<dbReference type="InterPro" id="IPR057739">
    <property type="entry name" value="Glyco_hydro_29_N"/>
</dbReference>
<dbReference type="GO" id="GO:0016139">
    <property type="term" value="P:glycoside catabolic process"/>
    <property type="evidence" value="ECO:0007669"/>
    <property type="project" value="TreeGrafter"/>
</dbReference>
<evidence type="ECO:0000256" key="1">
    <source>
        <dbReference type="ARBA" id="ARBA00004071"/>
    </source>
</evidence>
<dbReference type="PANTHER" id="PTHR10030">
    <property type="entry name" value="ALPHA-L-FUCOSIDASE"/>
    <property type="match status" value="1"/>
</dbReference>
<sequence>MRYLKFFIILFSLFINSKLSAQQKISDQKMQWFADAKLGIFIHWGIYSVNGISESWSFFNNYINHDAYMKQLDGFTAAKYKPVEWVNLIKESGAKYAVITTKHHDGVALWDSKAPLATTTLKNSAAKKDLITPFVAELKKSGLKTGLYFSLPDWSYPDYDGFTRDRKRYDYKQDPVRFKKFQNYFQGQLNELSAKYNPDLVWFDGDWEHSGEEWQAKNILSNLRKVNQNIIINSRLNGHGDYDTPEQGVPVVKPSSPEWELCYTMNDSWGYQPYDNHYKSSNMIIRTLVDCISMGGNLLLDIGPKADGTIAPEQVKILKDLGRWTQKHAEAIYSTQAGIPDGHIDGKTTLSKNKDVLYLYLDYKTKNGILLSGIKSKINKIEVVGSKAQPYTIKLNETDYLLNLKDADFDSDVTVLKVSLNGPIQLIEDKQENLSLTDLYAAPKQRGLTNLNLSRLAINLNAGTNIFQNTGLPADGLDFNPGIKNTDQKVSNWVIKNAEVLYKTGKGIPSGHYQGNTALSADKQTLYLFVEGTPTGPIAIKGLKNNISRIRIVGEGTMLPHEIYNKLYWSKIPGIVYIPVPKDKLDPELTVIAVLLDSPIDLYREKVGAIESNL</sequence>
<dbReference type="InterPro" id="IPR016286">
    <property type="entry name" value="FUC_metazoa-typ"/>
</dbReference>
<feature type="site" description="May be important for catalysis" evidence="7">
    <location>
        <position position="262"/>
    </location>
</feature>
<dbReference type="GO" id="GO:0005764">
    <property type="term" value="C:lysosome"/>
    <property type="evidence" value="ECO:0007669"/>
    <property type="project" value="TreeGrafter"/>
</dbReference>
<evidence type="ECO:0000256" key="4">
    <source>
        <dbReference type="ARBA" id="ARBA00022729"/>
    </source>
</evidence>
<evidence type="ECO:0000313" key="10">
    <source>
        <dbReference type="Proteomes" id="UP000051950"/>
    </source>
</evidence>
<evidence type="ECO:0000256" key="3">
    <source>
        <dbReference type="ARBA" id="ARBA00012662"/>
    </source>
</evidence>
<dbReference type="SMART" id="SM00812">
    <property type="entry name" value="Alpha_L_fucos"/>
    <property type="match status" value="1"/>
</dbReference>
<proteinExistence type="inferred from homology"/>
<reference evidence="9 10" key="1">
    <citation type="submission" date="2015-11" db="EMBL/GenBank/DDBJ databases">
        <title>Sequence of Pedobacter ginsenosidimutans.</title>
        <authorList>
            <person name="Carson E."/>
            <person name="Keyser V."/>
            <person name="Newman J."/>
            <person name="Miller J."/>
        </authorList>
    </citation>
    <scope>NUCLEOTIDE SEQUENCE [LARGE SCALE GENOMIC DNA]</scope>
    <source>
        <strain evidence="9 10">KACC 14530</strain>
    </source>
</reference>
<evidence type="ECO:0000256" key="5">
    <source>
        <dbReference type="ARBA" id="ARBA00022801"/>
    </source>
</evidence>
<dbReference type="AlphaFoldDB" id="A0A0T5VQV2"/>
<feature type="domain" description="Glycoside hydrolase family 29 N-terminal" evidence="8">
    <location>
        <begin position="24"/>
        <end position="330"/>
    </location>
</feature>
<dbReference type="PIRSF" id="PIRSF001092">
    <property type="entry name" value="Alpha-L-fucosidase"/>
    <property type="match status" value="1"/>
</dbReference>
<dbReference type="PRINTS" id="PR00741">
    <property type="entry name" value="GLHYDRLASE29"/>
</dbReference>
<name>A0A0T5VQV2_9SPHI</name>
<dbReference type="SUPFAM" id="SSF51445">
    <property type="entry name" value="(Trans)glycosidases"/>
    <property type="match status" value="1"/>
</dbReference>
<organism evidence="9 10">
    <name type="scientific">Pedobacter ginsenosidimutans</name>
    <dbReference type="NCBI Taxonomy" id="687842"/>
    <lineage>
        <taxon>Bacteria</taxon>
        <taxon>Pseudomonadati</taxon>
        <taxon>Bacteroidota</taxon>
        <taxon>Sphingobacteriia</taxon>
        <taxon>Sphingobacteriales</taxon>
        <taxon>Sphingobacteriaceae</taxon>
        <taxon>Pedobacter</taxon>
    </lineage>
</organism>
<dbReference type="Pfam" id="PF01120">
    <property type="entry name" value="Alpha_L_fucos"/>
    <property type="match status" value="1"/>
</dbReference>
<keyword evidence="10" id="KW-1185">Reference proteome</keyword>
<comment type="caution">
    <text evidence="9">The sequence shown here is derived from an EMBL/GenBank/DDBJ whole genome shotgun (WGS) entry which is preliminary data.</text>
</comment>
<dbReference type="EMBL" id="LMZQ01000005">
    <property type="protein sequence ID" value="KRT16219.1"/>
    <property type="molecule type" value="Genomic_DNA"/>
</dbReference>
<keyword evidence="6" id="KW-0326">Glycosidase</keyword>
<keyword evidence="4" id="KW-0732">Signal</keyword>
<protein>
    <recommendedName>
        <fullName evidence="3">alpha-L-fucosidase</fullName>
        <ecNumber evidence="3">3.2.1.51</ecNumber>
    </recommendedName>
</protein>
<dbReference type="InterPro" id="IPR017853">
    <property type="entry name" value="GH"/>
</dbReference>
<evidence type="ECO:0000313" key="9">
    <source>
        <dbReference type="EMBL" id="KRT16219.1"/>
    </source>
</evidence>
<dbReference type="PANTHER" id="PTHR10030:SF37">
    <property type="entry name" value="ALPHA-L-FUCOSIDASE-RELATED"/>
    <property type="match status" value="1"/>
</dbReference>
<dbReference type="GO" id="GO:0006004">
    <property type="term" value="P:fucose metabolic process"/>
    <property type="evidence" value="ECO:0007669"/>
    <property type="project" value="InterPro"/>
</dbReference>
<dbReference type="Gene3D" id="3.20.20.80">
    <property type="entry name" value="Glycosidases"/>
    <property type="match status" value="1"/>
</dbReference>
<evidence type="ECO:0000259" key="8">
    <source>
        <dbReference type="Pfam" id="PF01120"/>
    </source>
</evidence>
<gene>
    <name evidence="9" type="ORF">ASU31_08555</name>
</gene>
<dbReference type="InterPro" id="IPR000933">
    <property type="entry name" value="Glyco_hydro_29"/>
</dbReference>